<name>A0ABM5L1S8_DIAVI</name>
<dbReference type="PANTHER" id="PTHR22930:SF269">
    <property type="entry name" value="NUCLEASE HARBI1-LIKE PROTEIN"/>
    <property type="match status" value="1"/>
</dbReference>
<comment type="subcellular location">
    <subcellularLocation>
        <location evidence="2">Nucleus</location>
    </subcellularLocation>
</comment>
<evidence type="ECO:0000256" key="1">
    <source>
        <dbReference type="ARBA" id="ARBA00001968"/>
    </source>
</evidence>
<evidence type="ECO:0000259" key="8">
    <source>
        <dbReference type="Pfam" id="PF13359"/>
    </source>
</evidence>
<keyword evidence="5" id="KW-0479">Metal-binding</keyword>
<organism evidence="9 10">
    <name type="scientific">Diabrotica virgifera virgifera</name>
    <name type="common">western corn rootworm</name>
    <dbReference type="NCBI Taxonomy" id="50390"/>
    <lineage>
        <taxon>Eukaryota</taxon>
        <taxon>Metazoa</taxon>
        <taxon>Ecdysozoa</taxon>
        <taxon>Arthropoda</taxon>
        <taxon>Hexapoda</taxon>
        <taxon>Insecta</taxon>
        <taxon>Pterygota</taxon>
        <taxon>Neoptera</taxon>
        <taxon>Endopterygota</taxon>
        <taxon>Coleoptera</taxon>
        <taxon>Polyphaga</taxon>
        <taxon>Cucujiformia</taxon>
        <taxon>Chrysomeloidea</taxon>
        <taxon>Chrysomelidae</taxon>
        <taxon>Galerucinae</taxon>
        <taxon>Diabroticina</taxon>
        <taxon>Diabroticites</taxon>
        <taxon>Diabrotica</taxon>
    </lineage>
</organism>
<dbReference type="InterPro" id="IPR045249">
    <property type="entry name" value="HARBI1-like"/>
</dbReference>
<evidence type="ECO:0000313" key="9">
    <source>
        <dbReference type="EnsemblMetazoa" id="XP_050516394.1"/>
    </source>
</evidence>
<dbReference type="EnsemblMetazoa" id="XM_050660437.1">
    <property type="protein sequence ID" value="XP_050516394.1"/>
    <property type="gene ID" value="LOC126891256"/>
</dbReference>
<comment type="similarity">
    <text evidence="3">Belongs to the HARBI1 family.</text>
</comment>
<feature type="domain" description="DDE Tnp4" evidence="8">
    <location>
        <begin position="80"/>
        <end position="186"/>
    </location>
</feature>
<proteinExistence type="inferred from homology"/>
<evidence type="ECO:0000256" key="6">
    <source>
        <dbReference type="ARBA" id="ARBA00022801"/>
    </source>
</evidence>
<evidence type="ECO:0000313" key="10">
    <source>
        <dbReference type="Proteomes" id="UP001652700"/>
    </source>
</evidence>
<keyword evidence="6" id="KW-0378">Hydrolase</keyword>
<evidence type="ECO:0000256" key="2">
    <source>
        <dbReference type="ARBA" id="ARBA00004123"/>
    </source>
</evidence>
<dbReference type="GeneID" id="126891256"/>
<evidence type="ECO:0000256" key="3">
    <source>
        <dbReference type="ARBA" id="ARBA00006958"/>
    </source>
</evidence>
<protein>
    <recommendedName>
        <fullName evidence="8">DDE Tnp4 domain-containing protein</fullName>
    </recommendedName>
</protein>
<keyword evidence="4" id="KW-0540">Nuclease</keyword>
<dbReference type="Pfam" id="PF13359">
    <property type="entry name" value="DDE_Tnp_4"/>
    <property type="match status" value="1"/>
</dbReference>
<evidence type="ECO:0000256" key="5">
    <source>
        <dbReference type="ARBA" id="ARBA00022723"/>
    </source>
</evidence>
<sequence length="190" mass="21848">MRLLVICSRFVSQGMSMQVLAWTFHIGLTTVHKIIYEMCMVLWDTLNPLYLKSLSTKQDWLHIVNGFKTRWNFPHCLGALDGKHVTIQAPAKSGSLFFNYKKQFSIVLLAVCDSQYRFTLVDIGPYGSQSDGGIFKESVFGTRFEQQEFNILDPEVLDETSNIEMPYFLVADEAFPLRQYIIRPYGGEKI</sequence>
<keyword evidence="10" id="KW-1185">Reference proteome</keyword>
<dbReference type="RefSeq" id="XP_050516394.1">
    <property type="nucleotide sequence ID" value="XM_050660437.1"/>
</dbReference>
<evidence type="ECO:0000256" key="4">
    <source>
        <dbReference type="ARBA" id="ARBA00022722"/>
    </source>
</evidence>
<comment type="cofactor">
    <cofactor evidence="1">
        <name>a divalent metal cation</name>
        <dbReference type="ChEBI" id="CHEBI:60240"/>
    </cofactor>
</comment>
<keyword evidence="7" id="KW-0539">Nucleus</keyword>
<accession>A0ABM5L1S8</accession>
<evidence type="ECO:0000256" key="7">
    <source>
        <dbReference type="ARBA" id="ARBA00023242"/>
    </source>
</evidence>
<dbReference type="InterPro" id="IPR027806">
    <property type="entry name" value="HARBI1_dom"/>
</dbReference>
<dbReference type="PANTHER" id="PTHR22930">
    <property type="match status" value="1"/>
</dbReference>
<dbReference type="Proteomes" id="UP001652700">
    <property type="component" value="Unplaced"/>
</dbReference>
<reference evidence="9" key="1">
    <citation type="submission" date="2025-05" db="UniProtKB">
        <authorList>
            <consortium name="EnsemblMetazoa"/>
        </authorList>
    </citation>
    <scope>IDENTIFICATION</scope>
</reference>